<dbReference type="NCBIfam" id="TIGR00730">
    <property type="entry name" value="Rossman fold protein, TIGR00730 family"/>
    <property type="match status" value="1"/>
</dbReference>
<keyword evidence="2" id="KW-0378">Hydrolase</keyword>
<dbReference type="Gene3D" id="3.40.50.450">
    <property type="match status" value="1"/>
</dbReference>
<evidence type="ECO:0000313" key="3">
    <source>
        <dbReference type="EMBL" id="MSE19959.1"/>
    </source>
</evidence>
<organism evidence="4 5">
    <name type="scientific">Lentilactobacillus parabuchneri</name>
    <dbReference type="NCBI Taxonomy" id="152331"/>
    <lineage>
        <taxon>Bacteria</taxon>
        <taxon>Bacillati</taxon>
        <taxon>Bacillota</taxon>
        <taxon>Bacilli</taxon>
        <taxon>Lactobacillales</taxon>
        <taxon>Lactobacillaceae</taxon>
        <taxon>Lentilactobacillus</taxon>
    </lineage>
</organism>
<keyword evidence="2" id="KW-0203">Cytokinin biosynthesis</keyword>
<dbReference type="GO" id="GO:0005829">
    <property type="term" value="C:cytosol"/>
    <property type="evidence" value="ECO:0007669"/>
    <property type="project" value="TreeGrafter"/>
</dbReference>
<evidence type="ECO:0000256" key="1">
    <source>
        <dbReference type="ARBA" id="ARBA00006763"/>
    </source>
</evidence>
<sequence length="191" mass="20789">MKRVAVYCGASTGNNPAYIEATKKLASWLVKHDLELIYGGGGVGLMGVLSDQVLAEGGKVHGVTTKQLVARGAESPRLKALSDLTITDNMSARKAEMMNISNGCIALPGGVGTLEEISQAFSWARLGDNPSPCVFYNVDHYYDDLASMFDKMADDGFLSVEDRKKLLFSDSLDEIYTFMTTYVPPKVRGYK</sequence>
<dbReference type="EC" id="3.2.2.n1" evidence="2"/>
<dbReference type="Proteomes" id="UP000193009">
    <property type="component" value="Unassembled WGS sequence"/>
</dbReference>
<proteinExistence type="inferred from homology"/>
<dbReference type="Proteomes" id="UP000491237">
    <property type="component" value="Unassembled WGS sequence"/>
</dbReference>
<evidence type="ECO:0000313" key="4">
    <source>
        <dbReference type="EMBL" id="ORN30396.1"/>
    </source>
</evidence>
<dbReference type="EMBL" id="MSBD01000015">
    <property type="protein sequence ID" value="ORN30396.1"/>
    <property type="molecule type" value="Genomic_DNA"/>
</dbReference>
<reference evidence="4 5" key="1">
    <citation type="journal article" date="2017" name="Front. Microbiol.">
        <title>The Histidine Decarboxylase Gene Cluster of Lactobacillus parabuchneri Was Gained by Horizontal Gene Transfer and Is Mobile within the Species.</title>
        <authorList>
            <person name="Wuthrich D."/>
            <person name="Berthoud H."/>
            <person name="Wechsler D."/>
            <person name="Eugster E."/>
            <person name="Irmler S."/>
            <person name="Bruggmann R."/>
        </authorList>
    </citation>
    <scope>NUCLEOTIDE SEQUENCE [LARGE SCALE GENOMIC DNA]</scope>
    <source>
        <strain evidence="4 5">FAM23169</strain>
    </source>
</reference>
<dbReference type="PANTHER" id="PTHR31223:SF70">
    <property type="entry name" value="LOG FAMILY PROTEIN YJL055W"/>
    <property type="match status" value="1"/>
</dbReference>
<dbReference type="PANTHER" id="PTHR31223">
    <property type="entry name" value="LOG FAMILY PROTEIN YJL055W"/>
    <property type="match status" value="1"/>
</dbReference>
<name>A0A1X1FG95_9LACO</name>
<dbReference type="GO" id="GO:0009691">
    <property type="term" value="P:cytokinin biosynthetic process"/>
    <property type="evidence" value="ECO:0007669"/>
    <property type="project" value="UniProtKB-UniRule"/>
</dbReference>
<dbReference type="RefSeq" id="WP_057909698.1">
    <property type="nucleotide sequence ID" value="NZ_CAURXG010000001.1"/>
</dbReference>
<dbReference type="GO" id="GO:0016799">
    <property type="term" value="F:hydrolase activity, hydrolyzing N-glycosyl compounds"/>
    <property type="evidence" value="ECO:0007669"/>
    <property type="project" value="TreeGrafter"/>
</dbReference>
<dbReference type="InterPro" id="IPR005269">
    <property type="entry name" value="LOG"/>
</dbReference>
<evidence type="ECO:0000256" key="2">
    <source>
        <dbReference type="RuleBase" id="RU363015"/>
    </source>
</evidence>
<reference evidence="3 6" key="2">
    <citation type="submission" date="2019-11" db="EMBL/GenBank/DDBJ databases">
        <title>Draft Genome Sequence of Plant Growth-Promoting Rhizosphere-Associated Bacteria.</title>
        <authorList>
            <person name="Vasilyev I.Y."/>
            <person name="Radchenko V."/>
            <person name="Ilnitskaya E.V."/>
        </authorList>
    </citation>
    <scope>NUCLEOTIDE SEQUENCE [LARGE SCALE GENOMIC DNA]</scope>
    <source>
        <strain evidence="3 6">VRA_07sq_f</strain>
    </source>
</reference>
<evidence type="ECO:0000313" key="6">
    <source>
        <dbReference type="Proteomes" id="UP000491237"/>
    </source>
</evidence>
<dbReference type="EMBL" id="WKKY01000010">
    <property type="protein sequence ID" value="MSE19959.1"/>
    <property type="molecule type" value="Genomic_DNA"/>
</dbReference>
<dbReference type="STRING" id="152331.FAM21731_00774"/>
<dbReference type="OrthoDB" id="9801098at2"/>
<protein>
    <recommendedName>
        <fullName evidence="2">Cytokinin riboside 5'-monophosphate phosphoribohydrolase</fullName>
        <ecNumber evidence="2">3.2.2.n1</ecNumber>
    </recommendedName>
</protein>
<keyword evidence="5" id="KW-1185">Reference proteome</keyword>
<dbReference type="InterPro" id="IPR031100">
    <property type="entry name" value="LOG_fam"/>
</dbReference>
<accession>A0A1X1FG95</accession>
<dbReference type="KEGG" id="lpar:FAM21731_00774"/>
<comment type="similarity">
    <text evidence="1 2">Belongs to the LOG family.</text>
</comment>
<comment type="caution">
    <text evidence="4">The sequence shown here is derived from an EMBL/GenBank/DDBJ whole genome shotgun (WGS) entry which is preliminary data.</text>
</comment>
<dbReference type="GeneID" id="69802570"/>
<dbReference type="SUPFAM" id="SSF102405">
    <property type="entry name" value="MCP/YpsA-like"/>
    <property type="match status" value="1"/>
</dbReference>
<dbReference type="AlphaFoldDB" id="A0A1X1FG95"/>
<evidence type="ECO:0000313" key="5">
    <source>
        <dbReference type="Proteomes" id="UP000193009"/>
    </source>
</evidence>
<gene>
    <name evidence="4" type="ORF">FAM23169_00728</name>
    <name evidence="3" type="ORF">GKC44_01520</name>
</gene>
<dbReference type="Pfam" id="PF03641">
    <property type="entry name" value="Lysine_decarbox"/>
    <property type="match status" value="1"/>
</dbReference>